<organism evidence="1 2">
    <name type="scientific">Eretmocerus hayati</name>
    <dbReference type="NCBI Taxonomy" id="131215"/>
    <lineage>
        <taxon>Eukaryota</taxon>
        <taxon>Metazoa</taxon>
        <taxon>Ecdysozoa</taxon>
        <taxon>Arthropoda</taxon>
        <taxon>Hexapoda</taxon>
        <taxon>Insecta</taxon>
        <taxon>Pterygota</taxon>
        <taxon>Neoptera</taxon>
        <taxon>Endopterygota</taxon>
        <taxon>Hymenoptera</taxon>
        <taxon>Apocrita</taxon>
        <taxon>Proctotrupomorpha</taxon>
        <taxon>Chalcidoidea</taxon>
        <taxon>Aphelinidae</taxon>
        <taxon>Aphelininae</taxon>
        <taxon>Eretmocerus</taxon>
    </lineage>
</organism>
<evidence type="ECO:0000313" key="2">
    <source>
        <dbReference type="Proteomes" id="UP001239111"/>
    </source>
</evidence>
<reference evidence="1" key="1">
    <citation type="submission" date="2023-04" db="EMBL/GenBank/DDBJ databases">
        <title>A chromosome-level genome assembly of the parasitoid wasp Eretmocerus hayati.</title>
        <authorList>
            <person name="Zhong Y."/>
            <person name="Liu S."/>
            <person name="Liu Y."/>
        </authorList>
    </citation>
    <scope>NUCLEOTIDE SEQUENCE</scope>
    <source>
        <strain evidence="1">ZJU_SS_LIU_2023</strain>
    </source>
</reference>
<dbReference type="EMBL" id="CM056744">
    <property type="protein sequence ID" value="KAJ8667861.1"/>
    <property type="molecule type" value="Genomic_DNA"/>
</dbReference>
<keyword evidence="2" id="KW-1185">Reference proteome</keyword>
<accession>A0ACC2NAB6</accession>
<proteinExistence type="predicted"/>
<gene>
    <name evidence="1" type="ORF">QAD02_009524</name>
</gene>
<evidence type="ECO:0000313" key="1">
    <source>
        <dbReference type="EMBL" id="KAJ8667861.1"/>
    </source>
</evidence>
<protein>
    <submittedName>
        <fullName evidence="1">Uncharacterized protein</fullName>
    </submittedName>
</protein>
<name>A0ACC2NAB6_9HYME</name>
<comment type="caution">
    <text evidence="1">The sequence shown here is derived from an EMBL/GenBank/DDBJ whole genome shotgun (WGS) entry which is preliminary data.</text>
</comment>
<sequence>MKQPPPAIDLIPLLLLVNLLLGSVLCLAQSNDDSYLELDTQKRRSALHSEVEDLLRGERKSRASNLYEPGASNLYGFSSKYNSYDSDDPESDQYPGKNPDPYTITEARLKQIRSNFMYWYTDKGGDNDNGDYQTDIHNSIPQIHKNFNFQLPFFGFRYNYTRVSMNGFLEFSDPPEHYTYPLVFPVKDWPKSNDPAFIGIFFSKCRIGQLKPTDINQKKPGVYYRREQDLQTRTDKLGVEMRERVMWDIREGVVGADTFVPKHAVIITWKNMSFAGGIDSSLYKTNTFQMVLATDEVYTYAIFNYLDMQWTSHTEAGGDTTGGEGGVPAYIGFNGGNGTQSYEYKPYSQASTARDLTGRGWANGFPGRHIFRIDEKILPGTCNKDIAGANLDLMFAPESGNMLGGTVVNITGPCFKPNDKIRCRFDNEEVMGTYVNTNRAICVQPFIKAEGYIRFSVAINNGKDDWKGKFFIETPATATEKIFFTTKAVHERSPSEIKFTWDSYNLTSNKEAPIQISLWGYRERTIKPELEYITTLESSWNNRGEYTIIPSNYKDNDNPATNDMQFGFIQLNLTTPTQYSGLDITPVLWSKPIPLGWYFGPQWERLYGSKWPQRLCDEWIMHDRYLKNFASEVSLCPCKLEHALNDKGRFKPDYHCDKDSNLDCFYNKGATHCVTTGAPNLDGAEQQCCYDKQNYLMLTYDQQWGSRPRRSHNLGYLPWNEANKVPTLSHWFHDMVPMYTCCLWQDEQAIGCETYRFERRPSQDCVAYQPPTIGTVFGDPHFVNYDGREFTFNGKGEFVLTRVDDTKDKLDIQARFEQMPKNFYGEVRGTQLTAVAAKGNNSATIEVRLRPAHAQWRYRLDVFADNKRVYFDRTSLKFQHFAGVVVYTPTYSINQSEVIIMFDTGVGVEVVEGSGFMTTRIYLPWTYMNKTKGLLGNFSNDITDDFFLPDGTSYGSNINTNDFRSLHENWAIKWMLDDKIDKDKGGALFTREFGRTASYYANVTFVPEYQSVPEDILPANRSDDIKQAYSLCGDSYQCKYDYALTLNRDAAYYTKIYWDTYTKIRATNQDRVITCGILETPRFGRKSNFLFVPNTKVTFECNQDFVLIGDQKRTCLPEGRWDVPEYGYTECLRQEEYGIRSAGLAFAIILIFLIPILFTIICIAYRALQSQKVSRDQEESLNRSRRSTEMQRIQKYPEEERPRSSSIESKTLEND</sequence>
<dbReference type="Proteomes" id="UP001239111">
    <property type="component" value="Chromosome 4"/>
</dbReference>